<dbReference type="InterPro" id="IPR036188">
    <property type="entry name" value="FAD/NAD-bd_sf"/>
</dbReference>
<dbReference type="EMBL" id="RCHS01002773">
    <property type="protein sequence ID" value="RMX45837.1"/>
    <property type="molecule type" value="Genomic_DNA"/>
</dbReference>
<dbReference type="STRING" id="46731.A0A3M6TWR7"/>
<reference evidence="1 2" key="1">
    <citation type="journal article" date="2018" name="Sci. Rep.">
        <title>Comparative analysis of the Pocillopora damicornis genome highlights role of immune system in coral evolution.</title>
        <authorList>
            <person name="Cunning R."/>
            <person name="Bay R.A."/>
            <person name="Gillette P."/>
            <person name="Baker A.C."/>
            <person name="Traylor-Knowles N."/>
        </authorList>
    </citation>
    <scope>NUCLEOTIDE SEQUENCE [LARGE SCALE GENOMIC DNA]</scope>
    <source>
        <strain evidence="1">RSMAS</strain>
        <tissue evidence="1">Whole animal</tissue>
    </source>
</reference>
<proteinExistence type="predicted"/>
<sequence>MGDLDTLNKTKLSKMNELKDCYDDINFQTEYLVDIAKDANYGFDLDTAQQFHDWEQHKHEDILTYRDRSHTSKFTGTQSPIHRSTFMKALDDSMATFLNTKP</sequence>
<name>A0A3M6TWR7_POCDA</name>
<organism evidence="1 2">
    <name type="scientific">Pocillopora damicornis</name>
    <name type="common">Cauliflower coral</name>
    <name type="synonym">Millepora damicornis</name>
    <dbReference type="NCBI Taxonomy" id="46731"/>
    <lineage>
        <taxon>Eukaryota</taxon>
        <taxon>Metazoa</taxon>
        <taxon>Cnidaria</taxon>
        <taxon>Anthozoa</taxon>
        <taxon>Hexacorallia</taxon>
        <taxon>Scleractinia</taxon>
        <taxon>Astrocoeniina</taxon>
        <taxon>Pocilloporidae</taxon>
        <taxon>Pocillopora</taxon>
    </lineage>
</organism>
<accession>A0A3M6TWR7</accession>
<protein>
    <submittedName>
        <fullName evidence="1">Uncharacterized protein</fullName>
    </submittedName>
</protein>
<evidence type="ECO:0000313" key="2">
    <source>
        <dbReference type="Proteomes" id="UP000275408"/>
    </source>
</evidence>
<dbReference type="OrthoDB" id="66881at2759"/>
<keyword evidence="2" id="KW-1185">Reference proteome</keyword>
<gene>
    <name evidence="1" type="ORF">pdam_00015597</name>
</gene>
<comment type="caution">
    <text evidence="1">The sequence shown here is derived from an EMBL/GenBank/DDBJ whole genome shotgun (WGS) entry which is preliminary data.</text>
</comment>
<evidence type="ECO:0000313" key="1">
    <source>
        <dbReference type="EMBL" id="RMX45837.1"/>
    </source>
</evidence>
<dbReference type="Gene3D" id="3.50.50.60">
    <property type="entry name" value="FAD/NAD(P)-binding domain"/>
    <property type="match status" value="1"/>
</dbReference>
<dbReference type="AlphaFoldDB" id="A0A3M6TWR7"/>
<dbReference type="Proteomes" id="UP000275408">
    <property type="component" value="Unassembled WGS sequence"/>
</dbReference>